<dbReference type="Pfam" id="PF13847">
    <property type="entry name" value="Methyltransf_31"/>
    <property type="match status" value="1"/>
</dbReference>
<evidence type="ECO:0000256" key="1">
    <source>
        <dbReference type="ARBA" id="ARBA00022679"/>
    </source>
</evidence>
<evidence type="ECO:0000313" key="4">
    <source>
        <dbReference type="Proteomes" id="UP000295558"/>
    </source>
</evidence>
<keyword evidence="3" id="KW-0489">Methyltransferase</keyword>
<dbReference type="InterPro" id="IPR025714">
    <property type="entry name" value="Methyltranfer_dom"/>
</dbReference>
<organism evidence="3 4">
    <name type="scientific">Listeria rocourtiae</name>
    <dbReference type="NCBI Taxonomy" id="647910"/>
    <lineage>
        <taxon>Bacteria</taxon>
        <taxon>Bacillati</taxon>
        <taxon>Bacillota</taxon>
        <taxon>Bacilli</taxon>
        <taxon>Bacillales</taxon>
        <taxon>Listeriaceae</taxon>
        <taxon>Listeria</taxon>
    </lineage>
</organism>
<feature type="domain" description="Methyltransferase" evidence="2">
    <location>
        <begin position="37"/>
        <end position="141"/>
    </location>
</feature>
<keyword evidence="1 3" id="KW-0808">Transferase</keyword>
<dbReference type="EMBL" id="SNZK01000003">
    <property type="protein sequence ID" value="TDR54025.1"/>
    <property type="molecule type" value="Genomic_DNA"/>
</dbReference>
<dbReference type="STRING" id="1265846.PROCOU_03534"/>
<dbReference type="PANTHER" id="PTHR43861">
    <property type="entry name" value="TRANS-ACONITATE 2-METHYLTRANSFERASE-RELATED"/>
    <property type="match status" value="1"/>
</dbReference>
<proteinExistence type="predicted"/>
<dbReference type="GO" id="GO:0008168">
    <property type="term" value="F:methyltransferase activity"/>
    <property type="evidence" value="ECO:0007669"/>
    <property type="project" value="UniProtKB-KW"/>
</dbReference>
<dbReference type="GO" id="GO:0032259">
    <property type="term" value="P:methylation"/>
    <property type="evidence" value="ECO:0007669"/>
    <property type="project" value="UniProtKB-KW"/>
</dbReference>
<evidence type="ECO:0000259" key="2">
    <source>
        <dbReference type="Pfam" id="PF13847"/>
    </source>
</evidence>
<gene>
    <name evidence="3" type="ORF">DFP96_103121</name>
</gene>
<dbReference type="AlphaFoldDB" id="A0A4R6ZNR4"/>
<comment type="caution">
    <text evidence="3">The sequence shown here is derived from an EMBL/GenBank/DDBJ whole genome shotgun (WGS) entry which is preliminary data.</text>
</comment>
<protein>
    <submittedName>
        <fullName evidence="3">Methyltransferase family protein</fullName>
    </submittedName>
</protein>
<dbReference type="CDD" id="cd02440">
    <property type="entry name" value="AdoMet_MTases"/>
    <property type="match status" value="1"/>
</dbReference>
<dbReference type="RefSeq" id="WP_036069562.1">
    <property type="nucleotide sequence ID" value="NZ_JAASUO010000001.1"/>
</dbReference>
<dbReference type="InterPro" id="IPR029063">
    <property type="entry name" value="SAM-dependent_MTases_sf"/>
</dbReference>
<keyword evidence="4" id="KW-1185">Reference proteome</keyword>
<dbReference type="SUPFAM" id="SSF53335">
    <property type="entry name" value="S-adenosyl-L-methionine-dependent methyltransferases"/>
    <property type="match status" value="1"/>
</dbReference>
<reference evidence="3 4" key="1">
    <citation type="submission" date="2019-03" db="EMBL/GenBank/DDBJ databases">
        <title>Genomic Encyclopedia of Type Strains, Phase III (KMG-III): the genomes of soil and plant-associated and newly described type strains.</title>
        <authorList>
            <person name="Whitman W."/>
        </authorList>
    </citation>
    <scope>NUCLEOTIDE SEQUENCE [LARGE SCALE GENOMIC DNA]</scope>
    <source>
        <strain evidence="3 4">CECT 7972</strain>
    </source>
</reference>
<dbReference type="OrthoDB" id="9791837at2"/>
<dbReference type="Gene3D" id="3.40.50.150">
    <property type="entry name" value="Vaccinia Virus protein VP39"/>
    <property type="match status" value="1"/>
</dbReference>
<sequence>MEENVFEAIAKKYDSTERIELANIISHKVREELVQAKDKTLIDYGSGTGLIGLQIASSVKTALFVDSSKNMVEIINNKIAANKLQNTLTFVADFTKETLDIKADIILVSLVLLHIPDTKNILEKFYETLHTDGKLIIIDFDKNPNVYHPKVHSGFATDELEELLTSVGFKSTSIQPFHHGEKIFMKQDATLFIAVSKK</sequence>
<name>A0A4R6ZNR4_9LIST</name>
<dbReference type="Proteomes" id="UP000295558">
    <property type="component" value="Unassembled WGS sequence"/>
</dbReference>
<dbReference type="PANTHER" id="PTHR43861:SF3">
    <property type="entry name" value="PUTATIVE (AFU_ORTHOLOGUE AFUA_2G14390)-RELATED"/>
    <property type="match status" value="1"/>
</dbReference>
<accession>A0A4R6ZNR4</accession>
<evidence type="ECO:0000313" key="3">
    <source>
        <dbReference type="EMBL" id="TDR54025.1"/>
    </source>
</evidence>